<keyword evidence="5" id="KW-0808">Transferase</keyword>
<dbReference type="AlphaFoldDB" id="A0A6S6U6J6"/>
<dbReference type="SMART" id="SM00304">
    <property type="entry name" value="HAMP"/>
    <property type="match status" value="1"/>
</dbReference>
<dbReference type="GO" id="GO:0016020">
    <property type="term" value="C:membrane"/>
    <property type="evidence" value="ECO:0007669"/>
    <property type="project" value="UniProtKB-SubCell"/>
</dbReference>
<dbReference type="Pfam" id="PF07730">
    <property type="entry name" value="HisKA_3"/>
    <property type="match status" value="1"/>
</dbReference>
<keyword evidence="4" id="KW-0597">Phosphoprotein</keyword>
<organism evidence="10">
    <name type="scientific">uncultured Thiotrichaceae bacterium</name>
    <dbReference type="NCBI Taxonomy" id="298394"/>
    <lineage>
        <taxon>Bacteria</taxon>
        <taxon>Pseudomonadati</taxon>
        <taxon>Pseudomonadota</taxon>
        <taxon>Gammaproteobacteria</taxon>
        <taxon>Thiotrichales</taxon>
        <taxon>Thiotrichaceae</taxon>
        <taxon>environmental samples</taxon>
    </lineage>
</organism>
<dbReference type="CDD" id="cd06225">
    <property type="entry name" value="HAMP"/>
    <property type="match status" value="1"/>
</dbReference>
<dbReference type="SMART" id="SM00387">
    <property type="entry name" value="HATPase_c"/>
    <property type="match status" value="1"/>
</dbReference>
<dbReference type="InterPro" id="IPR011712">
    <property type="entry name" value="Sig_transdc_His_kin_sub3_dim/P"/>
</dbReference>
<dbReference type="Gene3D" id="3.30.565.10">
    <property type="entry name" value="Histidine kinase-like ATPase, C-terminal domain"/>
    <property type="match status" value="1"/>
</dbReference>
<evidence type="ECO:0000256" key="3">
    <source>
        <dbReference type="ARBA" id="ARBA00012438"/>
    </source>
</evidence>
<dbReference type="PANTHER" id="PTHR24421:SF58">
    <property type="entry name" value="SIGNAL TRANSDUCTION HISTIDINE-PROTEIN KINASE_PHOSPHATASE UHPB"/>
    <property type="match status" value="1"/>
</dbReference>
<sequence length="295" mass="32536">MLLTGVITLAVFLLLGRALRPIGHILEGLADIESGHYRKRLPDFDLPEFSRISSSFNTMAENLDRSQKENHLLNEKMLNVQENERRYLARELHDEMGQSLSAMKVLAASSRAFESSEPVRENLNTISSICDDLFKVVRNMMQQLRPQVLDDLGLIPALEELEKKWQVQDGSIVSLHIDPSVTDVSLRNDIHLFRIVQESVTNGVKHSGASKISVNLSEITTDSGESIEVTIVDNGTGFDPDEVRDGTGLNSIRERATSLGAELYIQSRLGVGTIVKVVLPGVDSCETGANNIIAS</sequence>
<dbReference type="Gene3D" id="1.20.5.1930">
    <property type="match status" value="1"/>
</dbReference>
<dbReference type="InterPro" id="IPR036890">
    <property type="entry name" value="HATPase_C_sf"/>
</dbReference>
<dbReference type="GO" id="GO:0000155">
    <property type="term" value="F:phosphorelay sensor kinase activity"/>
    <property type="evidence" value="ECO:0007669"/>
    <property type="project" value="InterPro"/>
</dbReference>
<accession>A0A6S6U6J6</accession>
<dbReference type="PROSITE" id="PS50109">
    <property type="entry name" value="HIS_KIN"/>
    <property type="match status" value="1"/>
</dbReference>
<evidence type="ECO:0000259" key="9">
    <source>
        <dbReference type="PROSITE" id="PS50885"/>
    </source>
</evidence>
<comment type="subcellular location">
    <subcellularLocation>
        <location evidence="2">Membrane</location>
    </subcellularLocation>
</comment>
<evidence type="ECO:0000259" key="8">
    <source>
        <dbReference type="PROSITE" id="PS50109"/>
    </source>
</evidence>
<dbReference type="InterPro" id="IPR050482">
    <property type="entry name" value="Sensor_HK_TwoCompSys"/>
</dbReference>
<dbReference type="GO" id="GO:0046983">
    <property type="term" value="F:protein dimerization activity"/>
    <property type="evidence" value="ECO:0007669"/>
    <property type="project" value="InterPro"/>
</dbReference>
<dbReference type="CDD" id="cd16917">
    <property type="entry name" value="HATPase_UhpB-NarQ-NarX-like"/>
    <property type="match status" value="1"/>
</dbReference>
<dbReference type="Pfam" id="PF02518">
    <property type="entry name" value="HATPase_c"/>
    <property type="match status" value="1"/>
</dbReference>
<evidence type="ECO:0000256" key="4">
    <source>
        <dbReference type="ARBA" id="ARBA00022553"/>
    </source>
</evidence>
<evidence type="ECO:0000256" key="6">
    <source>
        <dbReference type="ARBA" id="ARBA00022777"/>
    </source>
</evidence>
<protein>
    <recommendedName>
        <fullName evidence="3">histidine kinase</fullName>
        <ecNumber evidence="3">2.7.13.3</ecNumber>
    </recommendedName>
</protein>
<keyword evidence="6" id="KW-0418">Kinase</keyword>
<evidence type="ECO:0000256" key="2">
    <source>
        <dbReference type="ARBA" id="ARBA00004370"/>
    </source>
</evidence>
<name>A0A6S6U6J6_9GAMM</name>
<evidence type="ECO:0000256" key="1">
    <source>
        <dbReference type="ARBA" id="ARBA00000085"/>
    </source>
</evidence>
<feature type="domain" description="HAMP" evidence="9">
    <location>
        <begin position="16"/>
        <end position="68"/>
    </location>
</feature>
<feature type="domain" description="Histidine kinase" evidence="8">
    <location>
        <begin position="87"/>
        <end position="283"/>
    </location>
</feature>
<comment type="catalytic activity">
    <reaction evidence="1">
        <text>ATP + protein L-histidine = ADP + protein N-phospho-L-histidine.</text>
        <dbReference type="EC" id="2.7.13.3"/>
    </reaction>
</comment>
<dbReference type="PANTHER" id="PTHR24421">
    <property type="entry name" value="NITRATE/NITRITE SENSOR PROTEIN NARX-RELATED"/>
    <property type="match status" value="1"/>
</dbReference>
<evidence type="ECO:0000256" key="5">
    <source>
        <dbReference type="ARBA" id="ARBA00022679"/>
    </source>
</evidence>
<dbReference type="PROSITE" id="PS50885">
    <property type="entry name" value="HAMP"/>
    <property type="match status" value="1"/>
</dbReference>
<reference evidence="10" key="1">
    <citation type="submission" date="2020-01" db="EMBL/GenBank/DDBJ databases">
        <authorList>
            <person name="Meier V. D."/>
            <person name="Meier V D."/>
        </authorList>
    </citation>
    <scope>NUCLEOTIDE SEQUENCE</scope>
    <source>
        <strain evidence="10">HLG_WM_MAG_07</strain>
    </source>
</reference>
<evidence type="ECO:0000256" key="7">
    <source>
        <dbReference type="ARBA" id="ARBA00023012"/>
    </source>
</evidence>
<proteinExistence type="predicted"/>
<gene>
    <name evidence="10" type="ORF">HELGO_WM21453</name>
</gene>
<dbReference type="Pfam" id="PF00672">
    <property type="entry name" value="HAMP"/>
    <property type="match status" value="1"/>
</dbReference>
<dbReference type="InterPro" id="IPR003660">
    <property type="entry name" value="HAMP_dom"/>
</dbReference>
<dbReference type="InterPro" id="IPR003594">
    <property type="entry name" value="HATPase_dom"/>
</dbReference>
<dbReference type="InterPro" id="IPR005467">
    <property type="entry name" value="His_kinase_dom"/>
</dbReference>
<dbReference type="SUPFAM" id="SSF55874">
    <property type="entry name" value="ATPase domain of HSP90 chaperone/DNA topoisomerase II/histidine kinase"/>
    <property type="match status" value="1"/>
</dbReference>
<dbReference type="EMBL" id="CACVAY010000116">
    <property type="protein sequence ID" value="CAA6823798.1"/>
    <property type="molecule type" value="Genomic_DNA"/>
</dbReference>
<dbReference type="EC" id="2.7.13.3" evidence="3"/>
<keyword evidence="7" id="KW-0902">Two-component regulatory system</keyword>
<evidence type="ECO:0000313" key="10">
    <source>
        <dbReference type="EMBL" id="CAA6823798.1"/>
    </source>
</evidence>
<dbReference type="Gene3D" id="6.10.340.10">
    <property type="match status" value="1"/>
</dbReference>